<dbReference type="GO" id="GO:0005665">
    <property type="term" value="C:RNA polymerase II, core complex"/>
    <property type="evidence" value="ECO:0007669"/>
    <property type="project" value="TreeGrafter"/>
</dbReference>
<name>A0A9Q1QCZ0_9CARY</name>
<dbReference type="GO" id="GO:0006366">
    <property type="term" value="P:transcription by RNA polymerase II"/>
    <property type="evidence" value="ECO:0007669"/>
    <property type="project" value="TreeGrafter"/>
</dbReference>
<dbReference type="GO" id="GO:0005666">
    <property type="term" value="C:RNA polymerase III complex"/>
    <property type="evidence" value="ECO:0007669"/>
    <property type="project" value="TreeGrafter"/>
</dbReference>
<evidence type="ECO:0000256" key="2">
    <source>
        <dbReference type="ARBA" id="ARBA00023163"/>
    </source>
</evidence>
<dbReference type="SUPFAM" id="SSF55287">
    <property type="entry name" value="RPB5-like RNA polymerase subunit"/>
    <property type="match status" value="1"/>
</dbReference>
<proteinExistence type="inferred from homology"/>
<organism evidence="7 8">
    <name type="scientific">Carnegiea gigantea</name>
    <dbReference type="NCBI Taxonomy" id="171969"/>
    <lineage>
        <taxon>Eukaryota</taxon>
        <taxon>Viridiplantae</taxon>
        <taxon>Streptophyta</taxon>
        <taxon>Embryophyta</taxon>
        <taxon>Tracheophyta</taxon>
        <taxon>Spermatophyta</taxon>
        <taxon>Magnoliopsida</taxon>
        <taxon>eudicotyledons</taxon>
        <taxon>Gunneridae</taxon>
        <taxon>Pentapetalae</taxon>
        <taxon>Caryophyllales</taxon>
        <taxon>Cactineae</taxon>
        <taxon>Cactaceae</taxon>
        <taxon>Cactoideae</taxon>
        <taxon>Echinocereeae</taxon>
        <taxon>Carnegiea</taxon>
    </lineage>
</organism>
<dbReference type="EMBL" id="JAKOGI010000323">
    <property type="protein sequence ID" value="KAJ8436936.1"/>
    <property type="molecule type" value="Genomic_DNA"/>
</dbReference>
<sequence>MSYRDEEITRLYKVRKTVMEMLKDRGYMVTDDEINMTKQQFVEKYGEDVRRQDLFMHKAKQDNSSDQIFVFFLAPEPRKLDVGVSPIKNCFEKMSSDRVMRAIFVAPHGFTPSAKKSLTDIPRFTLESFRDAELLCNVMQHDLVPEHRVLTDEEKSALLQKYGVKETQLPRMLMIDPIARYFGLKRGQVVKIIRPSENAIKYITYRYVS</sequence>
<evidence type="ECO:0000313" key="8">
    <source>
        <dbReference type="Proteomes" id="UP001153076"/>
    </source>
</evidence>
<evidence type="ECO:0000259" key="5">
    <source>
        <dbReference type="Pfam" id="PF01191"/>
    </source>
</evidence>
<dbReference type="PIRSF" id="PIRSF000747">
    <property type="entry name" value="RPB5"/>
    <property type="match status" value="1"/>
</dbReference>
<comment type="subcellular location">
    <subcellularLocation>
        <location evidence="1">Nucleus</location>
    </subcellularLocation>
</comment>
<dbReference type="InterPro" id="IPR036710">
    <property type="entry name" value="RNA_pol_Rpb5_N_sf"/>
</dbReference>
<evidence type="ECO:0000256" key="1">
    <source>
        <dbReference type="ARBA" id="ARBA00004123"/>
    </source>
</evidence>
<dbReference type="GO" id="GO:0003899">
    <property type="term" value="F:DNA-directed RNA polymerase activity"/>
    <property type="evidence" value="ECO:0007669"/>
    <property type="project" value="InterPro"/>
</dbReference>
<evidence type="ECO:0000256" key="4">
    <source>
        <dbReference type="ARBA" id="ARBA00025765"/>
    </source>
</evidence>
<protein>
    <recommendedName>
        <fullName evidence="9">DNA-directed RNA polymerases I, II, and III subunit RPABC1</fullName>
    </recommendedName>
</protein>
<reference evidence="7" key="1">
    <citation type="submission" date="2022-04" db="EMBL/GenBank/DDBJ databases">
        <title>Carnegiea gigantea Genome sequencing and assembly v2.</title>
        <authorList>
            <person name="Copetti D."/>
            <person name="Sanderson M.J."/>
            <person name="Burquez A."/>
            <person name="Wojciechowski M.F."/>
        </authorList>
    </citation>
    <scope>NUCLEOTIDE SEQUENCE</scope>
    <source>
        <strain evidence="7">SGP5-SGP5p</strain>
        <tissue evidence="7">Aerial part</tissue>
    </source>
</reference>
<dbReference type="OrthoDB" id="248779at2759"/>
<dbReference type="FunFam" id="3.40.1340.10:FF:000001">
    <property type="entry name" value="DNA-directed RNA polymerases I, II, and III subunit RPABC1"/>
    <property type="match status" value="1"/>
</dbReference>
<dbReference type="InterPro" id="IPR014381">
    <property type="entry name" value="Arch_Rpo5/euc_Rpb5"/>
</dbReference>
<dbReference type="InterPro" id="IPR035913">
    <property type="entry name" value="RPB5-like_sf"/>
</dbReference>
<comment type="similarity">
    <text evidence="4">Belongs to the archaeal Rpo5/eukaryotic RPB5 RNA polymerase subunit family.</text>
</comment>
<dbReference type="Pfam" id="PF01191">
    <property type="entry name" value="RNA_pol_Rpb5_C"/>
    <property type="match status" value="1"/>
</dbReference>
<dbReference type="AlphaFoldDB" id="A0A9Q1QCZ0"/>
<dbReference type="GO" id="GO:0006362">
    <property type="term" value="P:transcription elongation by RNA polymerase I"/>
    <property type="evidence" value="ECO:0007669"/>
    <property type="project" value="TreeGrafter"/>
</dbReference>
<dbReference type="PANTHER" id="PTHR10535:SF23">
    <property type="entry name" value="DNA-DIRECTED RNA POLYMERASES II AND IV SUBUNIT 5A-LIKE"/>
    <property type="match status" value="1"/>
</dbReference>
<dbReference type="GO" id="GO:0003677">
    <property type="term" value="F:DNA binding"/>
    <property type="evidence" value="ECO:0007669"/>
    <property type="project" value="InterPro"/>
</dbReference>
<dbReference type="Gene3D" id="3.90.940.20">
    <property type="entry name" value="RPB5-like RNA polymerase subunit"/>
    <property type="match status" value="1"/>
</dbReference>
<feature type="domain" description="RNA polymerase subunit H/Rpb5 C-terminal" evidence="5">
    <location>
        <begin position="137"/>
        <end position="208"/>
    </location>
</feature>
<dbReference type="FunFam" id="3.90.940.20:FF:000001">
    <property type="entry name" value="DNA-directed RNA polymerases I, II, and III subunit RPABC1"/>
    <property type="match status" value="1"/>
</dbReference>
<evidence type="ECO:0000313" key="7">
    <source>
        <dbReference type="EMBL" id="KAJ8436936.1"/>
    </source>
</evidence>
<keyword evidence="2" id="KW-0804">Transcription</keyword>
<accession>A0A9Q1QCZ0</accession>
<dbReference type="Gene3D" id="3.40.1340.10">
    <property type="entry name" value="RNA polymerase, Rpb5, N-terminal domain"/>
    <property type="match status" value="1"/>
</dbReference>
<dbReference type="InterPro" id="IPR005571">
    <property type="entry name" value="RNA_pol_Rpb5_N"/>
</dbReference>
<evidence type="ECO:0000259" key="6">
    <source>
        <dbReference type="Pfam" id="PF03871"/>
    </source>
</evidence>
<keyword evidence="3" id="KW-0539">Nucleus</keyword>
<dbReference type="Pfam" id="PF03871">
    <property type="entry name" value="RNA_pol_Rpb5_N"/>
    <property type="match status" value="1"/>
</dbReference>
<evidence type="ECO:0008006" key="9">
    <source>
        <dbReference type="Google" id="ProtNLM"/>
    </source>
</evidence>
<dbReference type="GO" id="GO:0042797">
    <property type="term" value="P:tRNA transcription by RNA polymerase III"/>
    <property type="evidence" value="ECO:0007669"/>
    <property type="project" value="TreeGrafter"/>
</dbReference>
<dbReference type="GO" id="GO:0005736">
    <property type="term" value="C:RNA polymerase I complex"/>
    <property type="evidence" value="ECO:0007669"/>
    <property type="project" value="TreeGrafter"/>
</dbReference>
<evidence type="ECO:0000256" key="3">
    <source>
        <dbReference type="ARBA" id="ARBA00023242"/>
    </source>
</evidence>
<dbReference type="HAMAP" id="MF_00025">
    <property type="entry name" value="RNApol_Rpo5_RPB5"/>
    <property type="match status" value="1"/>
</dbReference>
<dbReference type="InterPro" id="IPR020608">
    <property type="entry name" value="RNA_pol_subH/Rpb5_CS"/>
</dbReference>
<comment type="caution">
    <text evidence="7">The sequence shown here is derived from an EMBL/GenBank/DDBJ whole genome shotgun (WGS) entry which is preliminary data.</text>
</comment>
<dbReference type="InterPro" id="IPR000783">
    <property type="entry name" value="RNA_pol_subH/Rpb5_C"/>
</dbReference>
<keyword evidence="8" id="KW-1185">Reference proteome</keyword>
<dbReference type="PROSITE" id="PS01110">
    <property type="entry name" value="RNA_POL_H_23KD"/>
    <property type="match status" value="1"/>
</dbReference>
<dbReference type="Proteomes" id="UP001153076">
    <property type="component" value="Unassembled WGS sequence"/>
</dbReference>
<dbReference type="SUPFAM" id="SSF53036">
    <property type="entry name" value="Eukaryotic RPB5 N-terminal domain"/>
    <property type="match status" value="1"/>
</dbReference>
<feature type="domain" description="RNA polymerase Rpb5 N-terminal" evidence="6">
    <location>
        <begin position="5"/>
        <end position="94"/>
    </location>
</feature>
<dbReference type="PANTHER" id="PTHR10535">
    <property type="entry name" value="DNA-DIRECTED RNA POLYMERASES I, II, AND III SUBUNIT RPABC1"/>
    <property type="match status" value="1"/>
</dbReference>
<gene>
    <name evidence="7" type="ORF">Cgig2_017361</name>
</gene>